<dbReference type="GO" id="GO:0008745">
    <property type="term" value="F:N-acetylmuramoyl-L-alanine amidase activity"/>
    <property type="evidence" value="ECO:0007669"/>
    <property type="project" value="InterPro"/>
</dbReference>
<dbReference type="CDD" id="cd02696">
    <property type="entry name" value="MurNAc-LAA"/>
    <property type="match status" value="1"/>
</dbReference>
<name>A0A1G2UX18_9BACT</name>
<organism evidence="3 4">
    <name type="scientific">Candidatus Zambryskibacteria bacterium RIFCSPLOWO2_12_FULL_45_14</name>
    <dbReference type="NCBI Taxonomy" id="1802778"/>
    <lineage>
        <taxon>Bacteria</taxon>
        <taxon>Candidatus Zambryskiibacteriota</taxon>
    </lineage>
</organism>
<evidence type="ECO:0000256" key="1">
    <source>
        <dbReference type="ARBA" id="ARBA00022801"/>
    </source>
</evidence>
<dbReference type="PANTHER" id="PTHR30404">
    <property type="entry name" value="N-ACETYLMURAMOYL-L-ALANINE AMIDASE"/>
    <property type="match status" value="1"/>
</dbReference>
<sequence>MLVANNLSAAEISDKKLFGMVVVIDPGHGGKDPGSHGKFKDAKGYELEVVEDEYVYDVSRRLYRQARAFGGVAFMTARDELQTKPIDLLPDKVIPRDDREVYALNGEVVGARTKGIRPRITYANRIFIKYPKHRIVFISIHFDSTPNENLTGVHMIAPEKGRADLSDSLAREFRKAGRLRSLNGAEYNPAVIDGDRNHGQRRIFVLREENEIPQRVLIELGNFSNPTDVWRIRNFEVREQYAKIIAVALADLNKLPLARFR</sequence>
<dbReference type="GO" id="GO:0009253">
    <property type="term" value="P:peptidoglycan catabolic process"/>
    <property type="evidence" value="ECO:0007669"/>
    <property type="project" value="InterPro"/>
</dbReference>
<dbReference type="Proteomes" id="UP000178288">
    <property type="component" value="Unassembled WGS sequence"/>
</dbReference>
<dbReference type="SUPFAM" id="SSF53187">
    <property type="entry name" value="Zn-dependent exopeptidases"/>
    <property type="match status" value="1"/>
</dbReference>
<dbReference type="Gene3D" id="3.40.630.40">
    <property type="entry name" value="Zn-dependent exopeptidases"/>
    <property type="match status" value="1"/>
</dbReference>
<protein>
    <recommendedName>
        <fullName evidence="2">MurNAc-LAA domain-containing protein</fullName>
    </recommendedName>
</protein>
<keyword evidence="1" id="KW-0378">Hydrolase</keyword>
<evidence type="ECO:0000259" key="2">
    <source>
        <dbReference type="SMART" id="SM00646"/>
    </source>
</evidence>
<gene>
    <name evidence="3" type="ORF">A3G05_01545</name>
</gene>
<dbReference type="Pfam" id="PF01520">
    <property type="entry name" value="Amidase_3"/>
    <property type="match status" value="1"/>
</dbReference>
<dbReference type="InterPro" id="IPR002508">
    <property type="entry name" value="MurNAc-LAA_cat"/>
</dbReference>
<reference evidence="3 4" key="1">
    <citation type="journal article" date="2016" name="Nat. Commun.">
        <title>Thousands of microbial genomes shed light on interconnected biogeochemical processes in an aquifer system.</title>
        <authorList>
            <person name="Anantharaman K."/>
            <person name="Brown C.T."/>
            <person name="Hug L.A."/>
            <person name="Sharon I."/>
            <person name="Castelle C.J."/>
            <person name="Probst A.J."/>
            <person name="Thomas B.C."/>
            <person name="Singh A."/>
            <person name="Wilkins M.J."/>
            <person name="Karaoz U."/>
            <person name="Brodie E.L."/>
            <person name="Williams K.H."/>
            <person name="Hubbard S.S."/>
            <person name="Banfield J.F."/>
        </authorList>
    </citation>
    <scope>NUCLEOTIDE SEQUENCE [LARGE SCALE GENOMIC DNA]</scope>
</reference>
<dbReference type="EMBL" id="MHWV01000016">
    <property type="protein sequence ID" value="OHB13944.1"/>
    <property type="molecule type" value="Genomic_DNA"/>
</dbReference>
<dbReference type="InterPro" id="IPR050695">
    <property type="entry name" value="N-acetylmuramoyl_amidase_3"/>
</dbReference>
<dbReference type="SMART" id="SM00646">
    <property type="entry name" value="Ami_3"/>
    <property type="match status" value="1"/>
</dbReference>
<dbReference type="PANTHER" id="PTHR30404:SF0">
    <property type="entry name" value="N-ACETYLMURAMOYL-L-ALANINE AMIDASE AMIC"/>
    <property type="match status" value="1"/>
</dbReference>
<feature type="domain" description="MurNAc-LAA" evidence="2">
    <location>
        <begin position="133"/>
        <end position="250"/>
    </location>
</feature>
<dbReference type="GO" id="GO:0030288">
    <property type="term" value="C:outer membrane-bounded periplasmic space"/>
    <property type="evidence" value="ECO:0007669"/>
    <property type="project" value="TreeGrafter"/>
</dbReference>
<proteinExistence type="predicted"/>
<evidence type="ECO:0000313" key="4">
    <source>
        <dbReference type="Proteomes" id="UP000178288"/>
    </source>
</evidence>
<evidence type="ECO:0000313" key="3">
    <source>
        <dbReference type="EMBL" id="OHB13944.1"/>
    </source>
</evidence>
<accession>A0A1G2UX18</accession>
<comment type="caution">
    <text evidence="3">The sequence shown here is derived from an EMBL/GenBank/DDBJ whole genome shotgun (WGS) entry which is preliminary data.</text>
</comment>
<dbReference type="AlphaFoldDB" id="A0A1G2UX18"/>